<dbReference type="AlphaFoldDB" id="A0AAD5K9M9"/>
<keyword evidence="1" id="KW-0812">Transmembrane</keyword>
<keyword evidence="4" id="KW-1185">Reference proteome</keyword>
<comment type="caution">
    <text evidence="3">The sequence shown here is derived from an EMBL/GenBank/DDBJ whole genome shotgun (WGS) entry which is preliminary data.</text>
</comment>
<reference evidence="3" key="2">
    <citation type="submission" date="2023-02" db="EMBL/GenBank/DDBJ databases">
        <authorList>
            <consortium name="DOE Joint Genome Institute"/>
            <person name="Mondo S.J."/>
            <person name="Chang Y."/>
            <person name="Wang Y."/>
            <person name="Ahrendt S."/>
            <person name="Andreopoulos W."/>
            <person name="Barry K."/>
            <person name="Beard J."/>
            <person name="Benny G.L."/>
            <person name="Blankenship S."/>
            <person name="Bonito G."/>
            <person name="Cuomo C."/>
            <person name="Desiro A."/>
            <person name="Gervers K.A."/>
            <person name="Hundley H."/>
            <person name="Kuo A."/>
            <person name="LaButti K."/>
            <person name="Lang B.F."/>
            <person name="Lipzen A."/>
            <person name="O'Donnell K."/>
            <person name="Pangilinan J."/>
            <person name="Reynolds N."/>
            <person name="Sandor L."/>
            <person name="Smith M.W."/>
            <person name="Tsang A."/>
            <person name="Grigoriev I.V."/>
            <person name="Stajich J.E."/>
            <person name="Spatafora J.W."/>
        </authorList>
    </citation>
    <scope>NUCLEOTIDE SEQUENCE</scope>
    <source>
        <strain evidence="3">RSA 2281</strain>
    </source>
</reference>
<sequence length="77" mass="8995">MLLWFWFLCSSTPCHPSFGPVDEAFSIDFLVPARIFHRLLVIFVKVILFFFLKCIFFEHPCCRSSSSDPSILFALFL</sequence>
<organism evidence="3 4">
    <name type="scientific">Phascolomyces articulosus</name>
    <dbReference type="NCBI Taxonomy" id="60185"/>
    <lineage>
        <taxon>Eukaryota</taxon>
        <taxon>Fungi</taxon>
        <taxon>Fungi incertae sedis</taxon>
        <taxon>Mucoromycota</taxon>
        <taxon>Mucoromycotina</taxon>
        <taxon>Mucoromycetes</taxon>
        <taxon>Mucorales</taxon>
        <taxon>Lichtheimiaceae</taxon>
        <taxon>Phascolomyces</taxon>
    </lineage>
</organism>
<feature type="transmembrane region" description="Helical" evidence="1">
    <location>
        <begin position="35"/>
        <end position="56"/>
    </location>
</feature>
<name>A0AAD5K9M9_9FUNG</name>
<reference evidence="3" key="1">
    <citation type="journal article" date="2022" name="IScience">
        <title>Evolution of zygomycete secretomes and the origins of terrestrial fungal ecologies.</title>
        <authorList>
            <person name="Chang Y."/>
            <person name="Wang Y."/>
            <person name="Mondo S."/>
            <person name="Ahrendt S."/>
            <person name="Andreopoulos W."/>
            <person name="Barry K."/>
            <person name="Beard J."/>
            <person name="Benny G.L."/>
            <person name="Blankenship S."/>
            <person name="Bonito G."/>
            <person name="Cuomo C."/>
            <person name="Desiro A."/>
            <person name="Gervers K.A."/>
            <person name="Hundley H."/>
            <person name="Kuo A."/>
            <person name="LaButti K."/>
            <person name="Lang B.F."/>
            <person name="Lipzen A."/>
            <person name="O'Donnell K."/>
            <person name="Pangilinan J."/>
            <person name="Reynolds N."/>
            <person name="Sandor L."/>
            <person name="Smith M.E."/>
            <person name="Tsang A."/>
            <person name="Grigoriev I.V."/>
            <person name="Stajich J.E."/>
            <person name="Spatafora J.W."/>
        </authorList>
    </citation>
    <scope>NUCLEOTIDE SEQUENCE</scope>
    <source>
        <strain evidence="3">RSA 2281</strain>
    </source>
</reference>
<feature type="signal peptide" evidence="2">
    <location>
        <begin position="1"/>
        <end position="16"/>
    </location>
</feature>
<dbReference type="EMBL" id="JAIXMP010000013">
    <property type="protein sequence ID" value="KAI9263137.1"/>
    <property type="molecule type" value="Genomic_DNA"/>
</dbReference>
<keyword evidence="1" id="KW-1133">Transmembrane helix</keyword>
<dbReference type="Proteomes" id="UP001209540">
    <property type="component" value="Unassembled WGS sequence"/>
</dbReference>
<gene>
    <name evidence="3" type="ORF">BDA99DRAFT_509413</name>
</gene>
<keyword evidence="1" id="KW-0472">Membrane</keyword>
<feature type="non-terminal residue" evidence="3">
    <location>
        <position position="77"/>
    </location>
</feature>
<keyword evidence="2" id="KW-0732">Signal</keyword>
<evidence type="ECO:0000256" key="1">
    <source>
        <dbReference type="SAM" id="Phobius"/>
    </source>
</evidence>
<accession>A0AAD5K9M9</accession>
<evidence type="ECO:0000256" key="2">
    <source>
        <dbReference type="SAM" id="SignalP"/>
    </source>
</evidence>
<protein>
    <recommendedName>
        <fullName evidence="5">Secreted peptide</fullName>
    </recommendedName>
</protein>
<proteinExistence type="predicted"/>
<feature type="chain" id="PRO_5042158658" description="Secreted peptide" evidence="2">
    <location>
        <begin position="17"/>
        <end position="77"/>
    </location>
</feature>
<evidence type="ECO:0008006" key="5">
    <source>
        <dbReference type="Google" id="ProtNLM"/>
    </source>
</evidence>
<evidence type="ECO:0000313" key="4">
    <source>
        <dbReference type="Proteomes" id="UP001209540"/>
    </source>
</evidence>
<evidence type="ECO:0000313" key="3">
    <source>
        <dbReference type="EMBL" id="KAI9263137.1"/>
    </source>
</evidence>